<evidence type="ECO:0000313" key="1">
    <source>
        <dbReference type="EMBL" id="QJI01484.1"/>
    </source>
</evidence>
<name>A0A6M3XXK5_9ZZZZ</name>
<organism evidence="1">
    <name type="scientific">viral metagenome</name>
    <dbReference type="NCBI Taxonomy" id="1070528"/>
    <lineage>
        <taxon>unclassified sequences</taxon>
        <taxon>metagenomes</taxon>
        <taxon>organismal metagenomes</taxon>
    </lineage>
</organism>
<gene>
    <name evidence="1" type="ORF">TM448B02577_0002</name>
</gene>
<dbReference type="AlphaFoldDB" id="A0A6M3XXK5"/>
<proteinExistence type="predicted"/>
<protein>
    <submittedName>
        <fullName evidence="1">Uncharacterized protein</fullName>
    </submittedName>
</protein>
<accession>A0A6M3XXK5</accession>
<reference evidence="1" key="1">
    <citation type="submission" date="2020-03" db="EMBL/GenBank/DDBJ databases">
        <title>The deep terrestrial virosphere.</title>
        <authorList>
            <person name="Holmfeldt K."/>
            <person name="Nilsson E."/>
            <person name="Simone D."/>
            <person name="Lopez-Fernandez M."/>
            <person name="Wu X."/>
            <person name="de Brujin I."/>
            <person name="Lundin D."/>
            <person name="Andersson A."/>
            <person name="Bertilsson S."/>
            <person name="Dopson M."/>
        </authorList>
    </citation>
    <scope>NUCLEOTIDE SEQUENCE</scope>
    <source>
        <strain evidence="1">TM448B02577</strain>
    </source>
</reference>
<dbReference type="EMBL" id="MT144927">
    <property type="protein sequence ID" value="QJI01484.1"/>
    <property type="molecule type" value="Genomic_DNA"/>
</dbReference>
<sequence length="117" mass="13911">MRNLFKAIFCYDIGFKEYVVFNKEIGKERFEKLYNKITSIMSPNLQMKMESFEDEWKKNVSTDQWKELAQIPEFSRKVVESIVGFTLPLEDEPKEDIKEMTVKEVSEKLGFDVKIIK</sequence>